<dbReference type="EMBL" id="JADGLW010000003">
    <property type="protein sequence ID" value="MBF0753623.1"/>
    <property type="molecule type" value="Genomic_DNA"/>
</dbReference>
<reference evidence="1 2" key="1">
    <citation type="submission" date="2020-10" db="EMBL/GenBank/DDBJ databases">
        <title>Mouse Oral microbiota.</title>
        <authorList>
            <person name="Joseph S."/>
            <person name="Aduse-Opoku J."/>
        </authorList>
    </citation>
    <scope>NUCLEOTIDE SEQUENCE [LARGE SCALE GENOMIC DNA]</scope>
    <source>
        <strain evidence="1 2">19428wE5_W307</strain>
    </source>
</reference>
<evidence type="ECO:0000313" key="2">
    <source>
        <dbReference type="Proteomes" id="UP000647980"/>
    </source>
</evidence>
<organism evidence="1 2">
    <name type="scientific">Jeotgalicoccus nanhaiensis</name>
    <dbReference type="NCBI Taxonomy" id="568603"/>
    <lineage>
        <taxon>Bacteria</taxon>
        <taxon>Bacillati</taxon>
        <taxon>Bacillota</taxon>
        <taxon>Bacilli</taxon>
        <taxon>Bacillales</taxon>
        <taxon>Staphylococcaceae</taxon>
        <taxon>Jeotgalicoccus</taxon>
    </lineage>
</organism>
<accession>A0ABR9XYF8</accession>
<gene>
    <name evidence="1" type="ORF">IR135_05025</name>
</gene>
<evidence type="ECO:0000313" key="1">
    <source>
        <dbReference type="EMBL" id="MBF0753623.1"/>
    </source>
</evidence>
<keyword evidence="2" id="KW-1185">Reference proteome</keyword>
<dbReference type="Proteomes" id="UP000647980">
    <property type="component" value="Unassembled WGS sequence"/>
</dbReference>
<protein>
    <submittedName>
        <fullName evidence="1">Uncharacterized protein</fullName>
    </submittedName>
</protein>
<sequence length="53" mass="6062">MENELYSKNLSLLEENNGMPTSIFIPQDTFGVFINGTLVVTARHPIFQYKMIV</sequence>
<comment type="caution">
    <text evidence="1">The sequence shown here is derived from an EMBL/GenBank/DDBJ whole genome shotgun (WGS) entry which is preliminary data.</text>
</comment>
<proteinExistence type="predicted"/>
<name>A0ABR9XYF8_9STAP</name>